<gene>
    <name evidence="2" type="ORF">AALO_G00017830</name>
</gene>
<keyword evidence="3" id="KW-1185">Reference proteome</keyword>
<comment type="caution">
    <text evidence="2">The sequence shown here is derived from an EMBL/GenBank/DDBJ whole genome shotgun (WGS) entry which is preliminary data.</text>
</comment>
<dbReference type="InterPro" id="IPR001480">
    <property type="entry name" value="Bulb-type_lectin_dom"/>
</dbReference>
<dbReference type="PROSITE" id="PS50927">
    <property type="entry name" value="BULB_LECTIN"/>
    <property type="match status" value="1"/>
</dbReference>
<name>A0AAV6HKR4_9TELE</name>
<proteinExistence type="predicted"/>
<dbReference type="Proteomes" id="UP000823561">
    <property type="component" value="Chromosome 1"/>
</dbReference>
<evidence type="ECO:0000259" key="1">
    <source>
        <dbReference type="PROSITE" id="PS50927"/>
    </source>
</evidence>
<evidence type="ECO:0000313" key="2">
    <source>
        <dbReference type="EMBL" id="KAG5286700.1"/>
    </source>
</evidence>
<organism evidence="2 3">
    <name type="scientific">Alosa alosa</name>
    <name type="common">allis shad</name>
    <dbReference type="NCBI Taxonomy" id="278164"/>
    <lineage>
        <taxon>Eukaryota</taxon>
        <taxon>Metazoa</taxon>
        <taxon>Chordata</taxon>
        <taxon>Craniata</taxon>
        <taxon>Vertebrata</taxon>
        <taxon>Euteleostomi</taxon>
        <taxon>Actinopterygii</taxon>
        <taxon>Neopterygii</taxon>
        <taxon>Teleostei</taxon>
        <taxon>Clupei</taxon>
        <taxon>Clupeiformes</taxon>
        <taxon>Clupeoidei</taxon>
        <taxon>Clupeidae</taxon>
        <taxon>Alosa</taxon>
    </lineage>
</organism>
<dbReference type="Gene3D" id="2.90.10.10">
    <property type="entry name" value="Bulb-type lectin domain"/>
    <property type="match status" value="2"/>
</dbReference>
<sequence length="118" mass="14115">MSRNYMSKYDELRKGDFLWSNNREYKAVFQEDGNWVIFGWKPMWSSDTAGQRDAYRLCMQDDCNFVMYKRDDKAIWHTGTHRTDGFKMCRLHLHDDGNLVIEKDGEEVWNSSQSRGMK</sequence>
<dbReference type="EMBL" id="JADWDJ010000001">
    <property type="protein sequence ID" value="KAG5286700.1"/>
    <property type="molecule type" value="Genomic_DNA"/>
</dbReference>
<accession>A0AAV6HKR4</accession>
<dbReference type="SUPFAM" id="SSF51110">
    <property type="entry name" value="alpha-D-mannose-specific plant lectins"/>
    <property type="match status" value="1"/>
</dbReference>
<feature type="domain" description="Bulb-type lectin" evidence="1">
    <location>
        <begin position="3"/>
        <end position="114"/>
    </location>
</feature>
<dbReference type="AlphaFoldDB" id="A0AAV6HKR4"/>
<dbReference type="InterPro" id="IPR036426">
    <property type="entry name" value="Bulb-type_lectin_dom_sf"/>
</dbReference>
<dbReference type="SMART" id="SM00108">
    <property type="entry name" value="B_lectin"/>
    <property type="match status" value="1"/>
</dbReference>
<evidence type="ECO:0000313" key="3">
    <source>
        <dbReference type="Proteomes" id="UP000823561"/>
    </source>
</evidence>
<protein>
    <recommendedName>
        <fullName evidence="1">Bulb-type lectin domain-containing protein</fullName>
    </recommendedName>
</protein>
<reference evidence="2 3" key="1">
    <citation type="submission" date="2020-10" db="EMBL/GenBank/DDBJ databases">
        <title>Chromosome-scale genome assembly of the Allis shad, Alosa alosa.</title>
        <authorList>
            <person name="Margot Z."/>
            <person name="Christophe K."/>
            <person name="Cabau C."/>
            <person name="Louis A."/>
            <person name="Berthelot C."/>
            <person name="Parey E."/>
            <person name="Roest Crollius H."/>
            <person name="Montfort J."/>
            <person name="Robinson-Rechavi M."/>
            <person name="Bucao C."/>
            <person name="Bouchez O."/>
            <person name="Gislard M."/>
            <person name="Lluch J."/>
            <person name="Milhes M."/>
            <person name="Lampietro C."/>
            <person name="Lopez Roques C."/>
            <person name="Donnadieu C."/>
            <person name="Braasch I."/>
            <person name="Desvignes T."/>
            <person name="Postlethwait J."/>
            <person name="Bobe J."/>
            <person name="Guiguen Y."/>
        </authorList>
    </citation>
    <scope>NUCLEOTIDE SEQUENCE [LARGE SCALE GENOMIC DNA]</scope>
    <source>
        <strain evidence="2">M-15738</strain>
        <tissue evidence="2">Blood</tissue>
    </source>
</reference>